<dbReference type="RefSeq" id="WP_189078415.1">
    <property type="nucleotide sequence ID" value="NZ_BMMX01000004.1"/>
</dbReference>
<reference evidence="3" key="2">
    <citation type="submission" date="2020-09" db="EMBL/GenBank/DDBJ databases">
        <authorList>
            <person name="Sun Q."/>
            <person name="Zhou Y."/>
        </authorList>
    </citation>
    <scope>NUCLEOTIDE SEQUENCE</scope>
    <source>
        <strain evidence="3">CGMCC 4.7299</strain>
    </source>
</reference>
<feature type="region of interest" description="Disordered" evidence="1">
    <location>
        <begin position="23"/>
        <end position="111"/>
    </location>
</feature>
<dbReference type="AlphaFoldDB" id="A0A8J3BVX5"/>
<feature type="signal peptide" evidence="2">
    <location>
        <begin position="1"/>
        <end position="19"/>
    </location>
</feature>
<evidence type="ECO:0000256" key="1">
    <source>
        <dbReference type="SAM" id="MobiDB-lite"/>
    </source>
</evidence>
<protein>
    <recommendedName>
        <fullName evidence="5">Lipoprotein</fullName>
    </recommendedName>
</protein>
<accession>A0A8J3BVX5</accession>
<sequence length="248" mass="24313">MRHRSTILLLAAVMAAAVAGCGKDDSSEAAQSPPGTAPGPSAAGPSASAPGRPPDSAGPAPAVTSPGATAPGGARPGGVAPVDSGRPGEPGKPGGPATGGGGRPGTSANTLTAAGIGPYRIGVAQRDLYAAGMLTKVSVSAGGCTTGTGAKKYHSPALTFRDGRLQRLRITDKAAVTPAGARVGTGLASVRKMYPNGKQLADWVGAPAWLAAEGPNALLFVLTDDKVSAIEAGAVEPVQFGFTDNQRC</sequence>
<name>A0A8J3BVX5_9ACTN</name>
<evidence type="ECO:0000256" key="2">
    <source>
        <dbReference type="SAM" id="SignalP"/>
    </source>
</evidence>
<evidence type="ECO:0008006" key="5">
    <source>
        <dbReference type="Google" id="ProtNLM"/>
    </source>
</evidence>
<gene>
    <name evidence="3" type="ORF">GCM10012284_15460</name>
</gene>
<proteinExistence type="predicted"/>
<dbReference type="EMBL" id="BMMX01000004">
    <property type="protein sequence ID" value="GGK82385.1"/>
    <property type="molecule type" value="Genomic_DNA"/>
</dbReference>
<comment type="caution">
    <text evidence="3">The sequence shown here is derived from an EMBL/GenBank/DDBJ whole genome shotgun (WGS) entry which is preliminary data.</text>
</comment>
<reference evidence="3" key="1">
    <citation type="journal article" date="2014" name="Int. J. Syst. Evol. Microbiol.">
        <title>Complete genome sequence of Corynebacterium casei LMG S-19264T (=DSM 44701T), isolated from a smear-ripened cheese.</title>
        <authorList>
            <consortium name="US DOE Joint Genome Institute (JGI-PGF)"/>
            <person name="Walter F."/>
            <person name="Albersmeier A."/>
            <person name="Kalinowski J."/>
            <person name="Ruckert C."/>
        </authorList>
    </citation>
    <scope>NUCLEOTIDE SEQUENCE</scope>
    <source>
        <strain evidence="3">CGMCC 4.7299</strain>
    </source>
</reference>
<feature type="compositionally biased region" description="Gly residues" evidence="1">
    <location>
        <begin position="91"/>
        <end position="104"/>
    </location>
</feature>
<feature type="compositionally biased region" description="Low complexity" evidence="1">
    <location>
        <begin position="29"/>
        <end position="87"/>
    </location>
</feature>
<dbReference type="PROSITE" id="PS51257">
    <property type="entry name" value="PROKAR_LIPOPROTEIN"/>
    <property type="match status" value="1"/>
</dbReference>
<feature type="chain" id="PRO_5039087700" description="Lipoprotein" evidence="2">
    <location>
        <begin position="20"/>
        <end position="248"/>
    </location>
</feature>
<organism evidence="3 4">
    <name type="scientific">Mangrovihabitans endophyticus</name>
    <dbReference type="NCBI Taxonomy" id="1751298"/>
    <lineage>
        <taxon>Bacteria</taxon>
        <taxon>Bacillati</taxon>
        <taxon>Actinomycetota</taxon>
        <taxon>Actinomycetes</taxon>
        <taxon>Micromonosporales</taxon>
        <taxon>Micromonosporaceae</taxon>
        <taxon>Mangrovihabitans</taxon>
    </lineage>
</organism>
<dbReference type="Proteomes" id="UP000656042">
    <property type="component" value="Unassembled WGS sequence"/>
</dbReference>
<evidence type="ECO:0000313" key="3">
    <source>
        <dbReference type="EMBL" id="GGK82385.1"/>
    </source>
</evidence>
<keyword evidence="4" id="KW-1185">Reference proteome</keyword>
<keyword evidence="2" id="KW-0732">Signal</keyword>
<evidence type="ECO:0000313" key="4">
    <source>
        <dbReference type="Proteomes" id="UP000656042"/>
    </source>
</evidence>